<proteinExistence type="predicted"/>
<keyword evidence="3" id="KW-1185">Reference proteome</keyword>
<evidence type="ECO:0000259" key="1">
    <source>
        <dbReference type="Pfam" id="PF13175"/>
    </source>
</evidence>
<name>A0A2K8QJ07_9GAMM</name>
<dbReference type="EMBL" id="CP025003">
    <property type="protein sequence ID" value="ATZ93065.1"/>
    <property type="molecule type" value="Genomic_DNA"/>
</dbReference>
<dbReference type="Gene3D" id="3.40.50.300">
    <property type="entry name" value="P-loop containing nucleotide triphosphate hydrolases"/>
    <property type="match status" value="1"/>
</dbReference>
<gene>
    <name evidence="2" type="ORF">CVE23_03185</name>
</gene>
<feature type="domain" description="Endonuclease GajA/Old nuclease/RecF-like AAA" evidence="1">
    <location>
        <begin position="1"/>
        <end position="422"/>
    </location>
</feature>
<reference evidence="3" key="1">
    <citation type="journal article" date="2018" name="Genome Announc.">
        <title>Complete genome sequence of a Dickeya fangzhongdai type strain causing bleeding canker of pear tree trunks.</title>
        <authorList>
            <person name="Zhao Y."/>
            <person name="Tian Y."/>
            <person name="Li X."/>
            <person name="Hu B."/>
        </authorList>
    </citation>
    <scope>NUCLEOTIDE SEQUENCE [LARGE SCALE GENOMIC DNA]</scope>
    <source>
        <strain evidence="3">DSM 101947</strain>
    </source>
</reference>
<protein>
    <recommendedName>
        <fullName evidence="1">Endonuclease GajA/Old nuclease/RecF-like AAA domain-containing protein</fullName>
    </recommendedName>
</protein>
<sequence>MKLESFRIQNFRSVFDSEVITTDKLTAILGRNESGKTNLLLALHSLNPAEGFTELNTIKDFPRNRKLSECTPDTPVVDSSWSLTSNELAELVAIYPRAEGITSVGISRCYNGEARYINFTGLKGFSFDSQQIKKDVRSIIAQVEVFFDKPENNTEQNQAELKLIKDICTALIPTADRPVTWSKQATGKPQELRKYLTKHDIELKIASEDALIEIEDKLDEISGDGAKQAAARKWVMSRLPVFVLVDEYPEIDGHHHMAQYAQRKQQNNPTKADINFEKLCKVAGIDAAELMAKRNESEVRNQLVNRAGAVVTTEIRRLWQDKPLKVRFNVDSDYFDTYVSDSNNSYDVEVNLDERSRGFKWFFSFYITFFADTKGGKAQNAIILLDEPGLYLHAKSQTDLLNHLTNDFDNQIIFTTHSPFLVPIKSISDVKTVSIAEDKGTTVTNDPSGDSTTLFPLQAALGYDIAQSLFIGSHNLIVEGITDFWYLSTISDLLNSAGRKGLSSKITITPAGGAQRVSYMVSLLSSQNLNVVVLLDDEKQSRATSAELLQQGMLNRKNVLFVSDALEEPRDECDIEDLFDRTTFLQLLGESYDLDPADMTLNEKIPRIVKQIEHALTQGKSKFIKAKPARAFISKMKDAGNMLLSDEELDRFEKLFELINKRMSLRS</sequence>
<organism evidence="2 3">
    <name type="scientific">Dickeya fangzhongdai</name>
    <dbReference type="NCBI Taxonomy" id="1778540"/>
    <lineage>
        <taxon>Bacteria</taxon>
        <taxon>Pseudomonadati</taxon>
        <taxon>Pseudomonadota</taxon>
        <taxon>Gammaproteobacteria</taxon>
        <taxon>Enterobacterales</taxon>
        <taxon>Pectobacteriaceae</taxon>
        <taxon>Dickeya</taxon>
    </lineage>
</organism>
<evidence type="ECO:0000313" key="2">
    <source>
        <dbReference type="EMBL" id="ATZ93065.1"/>
    </source>
</evidence>
<dbReference type="RefSeq" id="WP_100848887.1">
    <property type="nucleotide sequence ID" value="NZ_BMJF01000003.1"/>
</dbReference>
<dbReference type="AlphaFoldDB" id="A0A2K8QJ07"/>
<dbReference type="PANTHER" id="PTHR43581">
    <property type="entry name" value="ATP/GTP PHOSPHATASE"/>
    <property type="match status" value="1"/>
</dbReference>
<dbReference type="Proteomes" id="UP000231901">
    <property type="component" value="Chromosome"/>
</dbReference>
<dbReference type="Pfam" id="PF13175">
    <property type="entry name" value="AAA_15"/>
    <property type="match status" value="1"/>
</dbReference>
<evidence type="ECO:0000313" key="3">
    <source>
        <dbReference type="Proteomes" id="UP000231901"/>
    </source>
</evidence>
<dbReference type="InterPro" id="IPR041685">
    <property type="entry name" value="AAA_GajA/Old/RecF-like"/>
</dbReference>
<dbReference type="SUPFAM" id="SSF52540">
    <property type="entry name" value="P-loop containing nucleoside triphosphate hydrolases"/>
    <property type="match status" value="1"/>
</dbReference>
<accession>A0A2K8QJ07</accession>
<dbReference type="KEGG" id="dfn:CVE23_03185"/>
<dbReference type="InterPro" id="IPR051396">
    <property type="entry name" value="Bact_Antivir_Def_Nuclease"/>
</dbReference>
<dbReference type="InterPro" id="IPR027417">
    <property type="entry name" value="P-loop_NTPase"/>
</dbReference>
<dbReference type="PANTHER" id="PTHR43581:SF3">
    <property type="entry name" value="AAA+ ATPASE DOMAIN-CONTAINING PROTEIN"/>
    <property type="match status" value="1"/>
</dbReference>
<dbReference type="GeneID" id="66563343"/>